<protein>
    <recommendedName>
        <fullName evidence="2">DUF6533 domain-containing protein</fullName>
    </recommendedName>
</protein>
<evidence type="ECO:0000256" key="1">
    <source>
        <dbReference type="SAM" id="Phobius"/>
    </source>
</evidence>
<reference evidence="3" key="1">
    <citation type="submission" date="2020-11" db="EMBL/GenBank/DDBJ databases">
        <authorList>
            <consortium name="DOE Joint Genome Institute"/>
            <person name="Ahrendt S."/>
            <person name="Riley R."/>
            <person name="Andreopoulos W."/>
            <person name="Labutti K."/>
            <person name="Pangilinan J."/>
            <person name="Ruiz-Duenas F.J."/>
            <person name="Barrasa J.M."/>
            <person name="Sanchez-Garcia M."/>
            <person name="Camarero S."/>
            <person name="Miyauchi S."/>
            <person name="Serrano A."/>
            <person name="Linde D."/>
            <person name="Babiker R."/>
            <person name="Drula E."/>
            <person name="Ayuso-Fernandez I."/>
            <person name="Pacheco R."/>
            <person name="Padilla G."/>
            <person name="Ferreira P."/>
            <person name="Barriuso J."/>
            <person name="Kellner H."/>
            <person name="Castanera R."/>
            <person name="Alfaro M."/>
            <person name="Ramirez L."/>
            <person name="Pisabarro A.G."/>
            <person name="Kuo A."/>
            <person name="Tritt A."/>
            <person name="Lipzen A."/>
            <person name="He G."/>
            <person name="Yan M."/>
            <person name="Ng V."/>
            <person name="Cullen D."/>
            <person name="Martin F."/>
            <person name="Rosso M.-N."/>
            <person name="Henrissat B."/>
            <person name="Hibbett D."/>
            <person name="Martinez A.T."/>
            <person name="Grigoriev I.V."/>
        </authorList>
    </citation>
    <scope>NUCLEOTIDE SEQUENCE</scope>
    <source>
        <strain evidence="3">AH 40177</strain>
    </source>
</reference>
<keyword evidence="1" id="KW-0472">Membrane</keyword>
<dbReference type="Proteomes" id="UP000772434">
    <property type="component" value="Unassembled WGS sequence"/>
</dbReference>
<feature type="transmembrane region" description="Helical" evidence="1">
    <location>
        <begin position="58"/>
        <end position="78"/>
    </location>
</feature>
<accession>A0A9P5P475</accession>
<evidence type="ECO:0000313" key="3">
    <source>
        <dbReference type="EMBL" id="KAF9058484.1"/>
    </source>
</evidence>
<dbReference type="OrthoDB" id="2686513at2759"/>
<dbReference type="EMBL" id="JADNRY010000375">
    <property type="protein sequence ID" value="KAF9058484.1"/>
    <property type="molecule type" value="Genomic_DNA"/>
</dbReference>
<evidence type="ECO:0000259" key="2">
    <source>
        <dbReference type="Pfam" id="PF20151"/>
    </source>
</evidence>
<gene>
    <name evidence="3" type="ORF">BDP27DRAFT_577831</name>
</gene>
<dbReference type="AlphaFoldDB" id="A0A9P5P475"/>
<dbReference type="InterPro" id="IPR045340">
    <property type="entry name" value="DUF6533"/>
</dbReference>
<evidence type="ECO:0000313" key="4">
    <source>
        <dbReference type="Proteomes" id="UP000772434"/>
    </source>
</evidence>
<proteinExistence type="predicted"/>
<organism evidence="3 4">
    <name type="scientific">Rhodocollybia butyracea</name>
    <dbReference type="NCBI Taxonomy" id="206335"/>
    <lineage>
        <taxon>Eukaryota</taxon>
        <taxon>Fungi</taxon>
        <taxon>Dikarya</taxon>
        <taxon>Basidiomycota</taxon>
        <taxon>Agaricomycotina</taxon>
        <taxon>Agaricomycetes</taxon>
        <taxon>Agaricomycetidae</taxon>
        <taxon>Agaricales</taxon>
        <taxon>Marasmiineae</taxon>
        <taxon>Omphalotaceae</taxon>
        <taxon>Rhodocollybia</taxon>
    </lineage>
</organism>
<name>A0A9P5P475_9AGAR</name>
<feature type="domain" description="DUF6533" evidence="2">
    <location>
        <begin position="20"/>
        <end position="64"/>
    </location>
</feature>
<keyword evidence="1" id="KW-0812">Transmembrane</keyword>
<comment type="caution">
    <text evidence="3">The sequence shown here is derived from an EMBL/GenBank/DDBJ whole genome shotgun (WGS) entry which is preliminary data.</text>
</comment>
<dbReference type="Pfam" id="PF20151">
    <property type="entry name" value="DUF6533"/>
    <property type="match status" value="1"/>
</dbReference>
<keyword evidence="4" id="KW-1185">Reference proteome</keyword>
<sequence>MNDDSPDSRSTAHQLLLHGYFQMLAISILYWDHLLTFKYEVHYLWQGPKTHSTYLFFLNRYFACFANIAVTVLSFATLPTQVSAAGSNTFNDPATQIQILQSCKSYSLFRQLVLFAQQIIVCGTKSPLKLS</sequence>
<keyword evidence="1" id="KW-1133">Transmembrane helix</keyword>
<feature type="transmembrane region" description="Helical" evidence="1">
    <location>
        <begin position="20"/>
        <end position="37"/>
    </location>
</feature>